<protein>
    <recommendedName>
        <fullName evidence="3">Bacterial Ig domain-containing protein</fullName>
    </recommendedName>
</protein>
<organism evidence="4 5">
    <name type="scientific">Leucobacter iarius</name>
    <dbReference type="NCBI Taxonomy" id="333963"/>
    <lineage>
        <taxon>Bacteria</taxon>
        <taxon>Bacillati</taxon>
        <taxon>Actinomycetota</taxon>
        <taxon>Actinomycetes</taxon>
        <taxon>Micrococcales</taxon>
        <taxon>Microbacteriaceae</taxon>
        <taxon>Leucobacter</taxon>
    </lineage>
</organism>
<evidence type="ECO:0000259" key="3">
    <source>
        <dbReference type="Pfam" id="PF17936"/>
    </source>
</evidence>
<dbReference type="NCBIfam" id="NF033510">
    <property type="entry name" value="Ca_tandemer"/>
    <property type="match status" value="3"/>
</dbReference>
<dbReference type="Pfam" id="PF17936">
    <property type="entry name" value="Big_6"/>
    <property type="match status" value="3"/>
</dbReference>
<keyword evidence="2" id="KW-0812">Transmembrane</keyword>
<keyword evidence="2" id="KW-0472">Membrane</keyword>
<feature type="region of interest" description="Disordered" evidence="1">
    <location>
        <begin position="189"/>
        <end position="213"/>
    </location>
</feature>
<dbReference type="InterPro" id="IPR041498">
    <property type="entry name" value="Big_6"/>
</dbReference>
<reference evidence="5" key="1">
    <citation type="journal article" date="2019" name="Int. J. Syst. Evol. Microbiol.">
        <title>The Global Catalogue of Microorganisms (GCM) 10K type strain sequencing project: providing services to taxonomists for standard genome sequencing and annotation.</title>
        <authorList>
            <consortium name="The Broad Institute Genomics Platform"/>
            <consortium name="The Broad Institute Genome Sequencing Center for Infectious Disease"/>
            <person name="Wu L."/>
            <person name="Ma J."/>
        </authorList>
    </citation>
    <scope>NUCLEOTIDE SEQUENCE [LARGE SCALE GENOMIC DNA]</scope>
    <source>
        <strain evidence="5">JCM 14736</strain>
    </source>
</reference>
<feature type="domain" description="Bacterial Ig" evidence="3">
    <location>
        <begin position="18"/>
        <end position="84"/>
    </location>
</feature>
<keyword evidence="2" id="KW-1133">Transmembrane helix</keyword>
<evidence type="ECO:0000313" key="5">
    <source>
        <dbReference type="Proteomes" id="UP001500851"/>
    </source>
</evidence>
<proteinExistence type="predicted"/>
<feature type="transmembrane region" description="Helical" evidence="2">
    <location>
        <begin position="276"/>
        <end position="296"/>
    </location>
</feature>
<accession>A0ABP4XIM7</accession>
<evidence type="ECO:0000313" key="4">
    <source>
        <dbReference type="EMBL" id="GAA1779915.1"/>
    </source>
</evidence>
<sequence length="306" mass="30639">MAIISEIVAVAVTGPSGTITAAKPTITGTGQPGATITVKEGDTVLGTTTVGADGKWSLTPEQDLAEGKHTIVAEQDADGQKSTAEGSFEINLIDELLVAGPTPGAVVDTATPTVSGTAEPGATVTVKDKNGTTLGTATADENGNWSTGIGTLPDGNHQIVVTDTHGGSKTVDFVVDAEADFAELVVTSPAPENGATPTVDSKTPTVSGTGEPGAEITITDQDGTELGKTVVDENGDWAITLPELGEGEQKITVTDNHGGSTEVEFVVTLEGGDTPMLAGSLAGVMLAGAAGVGLLIRRRQQAKAAA</sequence>
<evidence type="ECO:0000256" key="1">
    <source>
        <dbReference type="SAM" id="MobiDB-lite"/>
    </source>
</evidence>
<dbReference type="EMBL" id="BAAAOB010000001">
    <property type="protein sequence ID" value="GAA1779915.1"/>
    <property type="molecule type" value="Genomic_DNA"/>
</dbReference>
<dbReference type="PANTHER" id="PTHR22901">
    <property type="entry name" value="SIALATE O-ACETYLESTERASE"/>
    <property type="match status" value="1"/>
</dbReference>
<name>A0ABP4XIM7_9MICO</name>
<evidence type="ECO:0000256" key="2">
    <source>
        <dbReference type="SAM" id="Phobius"/>
    </source>
</evidence>
<dbReference type="InterPro" id="IPR013783">
    <property type="entry name" value="Ig-like_fold"/>
</dbReference>
<feature type="compositionally biased region" description="Polar residues" evidence="1">
    <location>
        <begin position="195"/>
        <end position="208"/>
    </location>
</feature>
<dbReference type="InterPro" id="IPR039329">
    <property type="entry name" value="SIAE"/>
</dbReference>
<dbReference type="SUPFAM" id="SSF49478">
    <property type="entry name" value="Cna protein B-type domain"/>
    <property type="match status" value="1"/>
</dbReference>
<dbReference type="PANTHER" id="PTHR22901:SF0">
    <property type="entry name" value="SIALATE O-ACETYLESTERASE"/>
    <property type="match status" value="1"/>
</dbReference>
<gene>
    <name evidence="4" type="ORF">GCM10009768_05980</name>
</gene>
<feature type="domain" description="Bacterial Ig" evidence="3">
    <location>
        <begin position="190"/>
        <end position="257"/>
    </location>
</feature>
<dbReference type="Proteomes" id="UP001500851">
    <property type="component" value="Unassembled WGS sequence"/>
</dbReference>
<dbReference type="Gene3D" id="2.60.40.10">
    <property type="entry name" value="Immunoglobulins"/>
    <property type="match status" value="3"/>
</dbReference>
<comment type="caution">
    <text evidence="4">The sequence shown here is derived from an EMBL/GenBank/DDBJ whole genome shotgun (WGS) entry which is preliminary data.</text>
</comment>
<feature type="domain" description="Bacterial Ig" evidence="3">
    <location>
        <begin position="105"/>
        <end position="166"/>
    </location>
</feature>
<keyword evidence="5" id="KW-1185">Reference proteome</keyword>